<keyword evidence="2" id="KW-0808">Transferase</keyword>
<evidence type="ECO:0000313" key="6">
    <source>
        <dbReference type="Proteomes" id="UP000037136"/>
    </source>
</evidence>
<dbReference type="InterPro" id="IPR013216">
    <property type="entry name" value="Methyltransf_11"/>
</dbReference>
<dbReference type="GO" id="GO:0005634">
    <property type="term" value="C:nucleus"/>
    <property type="evidence" value="ECO:0007669"/>
    <property type="project" value="TreeGrafter"/>
</dbReference>
<evidence type="ECO:0000256" key="2">
    <source>
        <dbReference type="ARBA" id="ARBA00022679"/>
    </source>
</evidence>
<feature type="domain" description="Methyltransferase type 11" evidence="4">
    <location>
        <begin position="88"/>
        <end position="174"/>
    </location>
</feature>
<dbReference type="InterPro" id="IPR051422">
    <property type="entry name" value="AlkB_tRNA_MeTrf/Diox"/>
</dbReference>
<sequence>MSEPLPFLVSAGEQGLRKGHPPASAAAAAQTGNDGNDDEAREQAEAYEETHVHGVYEAIASHFSSTRHKPWPRVARFLLAQRPGSVGLDIGCGNGKYQPVNQSVLLLGSDRCASLVRLARSERGAEVLVADGLALPYRASAVDFAICVAVVHHMSSRTRRQDAIAAMLSCLRPGPDAQALVYVWALEQPASRRGWDRSSSQDALVPWVARGASGGHGTTYQRYYHLYAQGELDDDVRAGGGTVIESGYESDNWWAVCTRATSSQMPV</sequence>
<dbReference type="STRING" id="268505.A0A2A9PAG7"/>
<dbReference type="EMBL" id="LAZP02000294">
    <property type="protein sequence ID" value="PFH58409.1"/>
    <property type="molecule type" value="Genomic_DNA"/>
</dbReference>
<accession>A0A2A9PAG7</accession>
<dbReference type="GO" id="GO:0000049">
    <property type="term" value="F:tRNA binding"/>
    <property type="evidence" value="ECO:0007669"/>
    <property type="project" value="TreeGrafter"/>
</dbReference>
<dbReference type="GO" id="GO:0106335">
    <property type="term" value="F:tRNA (5-carboxymethyluridine(34)-5-O)-methyltransferase activity"/>
    <property type="evidence" value="ECO:0007669"/>
    <property type="project" value="TreeGrafter"/>
</dbReference>
<keyword evidence="6" id="KW-1185">Reference proteome</keyword>
<evidence type="ECO:0000256" key="3">
    <source>
        <dbReference type="SAM" id="MobiDB-lite"/>
    </source>
</evidence>
<dbReference type="OrthoDB" id="271595at2759"/>
<dbReference type="GO" id="GO:0030488">
    <property type="term" value="P:tRNA methylation"/>
    <property type="evidence" value="ECO:0007669"/>
    <property type="project" value="TreeGrafter"/>
</dbReference>
<dbReference type="GO" id="GO:0002098">
    <property type="term" value="P:tRNA wobble uridine modification"/>
    <property type="evidence" value="ECO:0007669"/>
    <property type="project" value="TreeGrafter"/>
</dbReference>
<dbReference type="Pfam" id="PF08241">
    <property type="entry name" value="Methyltransf_11"/>
    <property type="match status" value="1"/>
</dbReference>
<dbReference type="GO" id="GO:0008757">
    <property type="term" value="F:S-adenosylmethionine-dependent methyltransferase activity"/>
    <property type="evidence" value="ECO:0007669"/>
    <property type="project" value="InterPro"/>
</dbReference>
<dbReference type="GO" id="GO:0005737">
    <property type="term" value="C:cytoplasm"/>
    <property type="evidence" value="ECO:0007669"/>
    <property type="project" value="TreeGrafter"/>
</dbReference>
<reference evidence="5 6" key="2">
    <citation type="journal article" date="2017" name="Sci. Rep.">
        <title>Ant-infecting Ophiocordyceps genomes reveal a high diversity of potential behavioral manipulation genes and a possible major role for enterotoxins.</title>
        <authorList>
            <person name="de Bekker C."/>
            <person name="Ohm R.A."/>
            <person name="Evans H.C."/>
            <person name="Brachmann A."/>
            <person name="Hughes D.P."/>
        </authorList>
    </citation>
    <scope>NUCLEOTIDE SEQUENCE [LARGE SCALE GENOMIC DNA]</scope>
    <source>
        <strain evidence="5 6">SC16a</strain>
    </source>
</reference>
<dbReference type="SUPFAM" id="SSF53335">
    <property type="entry name" value="S-adenosyl-L-methionine-dependent methyltransferases"/>
    <property type="match status" value="1"/>
</dbReference>
<dbReference type="InterPro" id="IPR029063">
    <property type="entry name" value="SAM-dependent_MTases_sf"/>
</dbReference>
<dbReference type="PANTHER" id="PTHR13069:SF21">
    <property type="entry name" value="ALKYLATED DNA REPAIR PROTEIN ALKB HOMOLOG 8"/>
    <property type="match status" value="1"/>
</dbReference>
<protein>
    <recommendedName>
        <fullName evidence="4">Methyltransferase type 11 domain-containing protein</fullName>
    </recommendedName>
</protein>
<gene>
    <name evidence="5" type="ORF">XA68_13706</name>
</gene>
<comment type="caution">
    <text evidence="5">The sequence shown here is derived from an EMBL/GenBank/DDBJ whole genome shotgun (WGS) entry which is preliminary data.</text>
</comment>
<dbReference type="AlphaFoldDB" id="A0A2A9PAG7"/>
<dbReference type="CDD" id="cd02440">
    <property type="entry name" value="AdoMet_MTases"/>
    <property type="match status" value="1"/>
</dbReference>
<dbReference type="Proteomes" id="UP000037136">
    <property type="component" value="Unassembled WGS sequence"/>
</dbReference>
<dbReference type="PANTHER" id="PTHR13069">
    <property type="entry name" value="ALKYLATED DNA REPAIR PROTEIN ALKB HOMOLOG 8"/>
    <property type="match status" value="1"/>
</dbReference>
<evidence type="ECO:0000256" key="1">
    <source>
        <dbReference type="ARBA" id="ARBA00022603"/>
    </source>
</evidence>
<evidence type="ECO:0000259" key="4">
    <source>
        <dbReference type="Pfam" id="PF08241"/>
    </source>
</evidence>
<name>A0A2A9PAG7_OPHUN</name>
<dbReference type="Gene3D" id="3.40.50.150">
    <property type="entry name" value="Vaccinia Virus protein VP39"/>
    <property type="match status" value="1"/>
</dbReference>
<organism evidence="5 6">
    <name type="scientific">Ophiocordyceps unilateralis</name>
    <name type="common">Zombie-ant fungus</name>
    <name type="synonym">Torrubia unilateralis</name>
    <dbReference type="NCBI Taxonomy" id="268505"/>
    <lineage>
        <taxon>Eukaryota</taxon>
        <taxon>Fungi</taxon>
        <taxon>Dikarya</taxon>
        <taxon>Ascomycota</taxon>
        <taxon>Pezizomycotina</taxon>
        <taxon>Sordariomycetes</taxon>
        <taxon>Hypocreomycetidae</taxon>
        <taxon>Hypocreales</taxon>
        <taxon>Ophiocordycipitaceae</taxon>
        <taxon>Ophiocordyceps</taxon>
    </lineage>
</organism>
<evidence type="ECO:0000313" key="5">
    <source>
        <dbReference type="EMBL" id="PFH58409.1"/>
    </source>
</evidence>
<proteinExistence type="predicted"/>
<keyword evidence="1" id="KW-0489">Methyltransferase</keyword>
<reference evidence="5 6" key="1">
    <citation type="journal article" date="2015" name="BMC Genomics">
        <title>Gene expression during zombie ant biting behavior reflects the complexity underlying fungal parasitic behavioral manipulation.</title>
        <authorList>
            <person name="de Bekker C."/>
            <person name="Ohm R.A."/>
            <person name="Loreto R.G."/>
            <person name="Sebastian A."/>
            <person name="Albert I."/>
            <person name="Merrow M."/>
            <person name="Brachmann A."/>
            <person name="Hughes D.P."/>
        </authorList>
    </citation>
    <scope>NUCLEOTIDE SEQUENCE [LARGE SCALE GENOMIC DNA]</scope>
    <source>
        <strain evidence="5 6">SC16a</strain>
    </source>
</reference>
<feature type="region of interest" description="Disordered" evidence="3">
    <location>
        <begin position="1"/>
        <end position="43"/>
    </location>
</feature>